<dbReference type="STRING" id="1526658.BHK69_28395"/>
<dbReference type="OrthoDB" id="9814461at2"/>
<dbReference type="GO" id="GO:0005886">
    <property type="term" value="C:plasma membrane"/>
    <property type="evidence" value="ECO:0007669"/>
    <property type="project" value="UniProtKB-SubCell"/>
</dbReference>
<dbReference type="InterPro" id="IPR001851">
    <property type="entry name" value="ABC_transp_permease"/>
</dbReference>
<feature type="transmembrane region" description="Helical" evidence="6">
    <location>
        <begin position="31"/>
        <end position="52"/>
    </location>
</feature>
<dbReference type="PANTHER" id="PTHR30482:SF10">
    <property type="entry name" value="HIGH-AFFINITY BRANCHED-CHAIN AMINO ACID TRANSPORT PROTEIN BRAE"/>
    <property type="match status" value="1"/>
</dbReference>
<evidence type="ECO:0000256" key="3">
    <source>
        <dbReference type="ARBA" id="ARBA00022692"/>
    </source>
</evidence>
<feature type="transmembrane region" description="Helical" evidence="6">
    <location>
        <begin position="213"/>
        <end position="231"/>
    </location>
</feature>
<dbReference type="EMBL" id="CP017147">
    <property type="protein sequence ID" value="AOO83841.1"/>
    <property type="molecule type" value="Genomic_DNA"/>
</dbReference>
<keyword evidence="3 6" id="KW-0812">Transmembrane</keyword>
<sequence length="304" mass="32353">MLSYVIFTLTLCGIYALLALSLNLIWGGVGLVNLGLAGFFAVGAYASAIATGAGAPVLIGWAAALIVGAVVGLVVTFATLRLRDDYLAIVTLGFAEVIRLVALNERWLTKGSDGISGIKAPLKAELGLQGFSVFYLGLVTLIVLVVWALLRRIDLSPYGRAMKAIREDQQLAAFAGKTVLRFKLQAFALSAAIAALSGALYAHFQSYVSPDHFQPLITIYIFLAVTAGGVGRPSGAVFGAYLVVIFLEATRFATEWLPGLQPVQIAAMREMMIGVALILVLHLRPQGIMPERIPKAPRQPTPTA</sequence>
<evidence type="ECO:0000256" key="5">
    <source>
        <dbReference type="ARBA" id="ARBA00023136"/>
    </source>
</evidence>
<dbReference type="KEGG" id="bvv:BHK69_28395"/>
<feature type="transmembrane region" description="Helical" evidence="6">
    <location>
        <begin position="131"/>
        <end position="150"/>
    </location>
</feature>
<name>A0A1D7U8Y2_9HYPH</name>
<evidence type="ECO:0000313" key="8">
    <source>
        <dbReference type="Proteomes" id="UP000094969"/>
    </source>
</evidence>
<keyword evidence="5 6" id="KW-0472">Membrane</keyword>
<dbReference type="PANTHER" id="PTHR30482">
    <property type="entry name" value="HIGH-AFFINITY BRANCHED-CHAIN AMINO ACID TRANSPORT SYSTEM PERMEASE"/>
    <property type="match status" value="1"/>
</dbReference>
<feature type="transmembrane region" description="Helical" evidence="6">
    <location>
        <begin position="86"/>
        <end position="103"/>
    </location>
</feature>
<gene>
    <name evidence="7" type="ORF">BHK69_28395</name>
</gene>
<dbReference type="InterPro" id="IPR043428">
    <property type="entry name" value="LivM-like"/>
</dbReference>
<dbReference type="Proteomes" id="UP000094969">
    <property type="component" value="Chromosome"/>
</dbReference>
<evidence type="ECO:0000256" key="6">
    <source>
        <dbReference type="SAM" id="Phobius"/>
    </source>
</evidence>
<dbReference type="GO" id="GO:0015658">
    <property type="term" value="F:branched-chain amino acid transmembrane transporter activity"/>
    <property type="evidence" value="ECO:0007669"/>
    <property type="project" value="InterPro"/>
</dbReference>
<feature type="transmembrane region" description="Helical" evidence="6">
    <location>
        <begin position="6"/>
        <end position="26"/>
    </location>
</feature>
<keyword evidence="2" id="KW-1003">Cell membrane</keyword>
<organism evidence="7 8">
    <name type="scientific">Bosea vaviloviae</name>
    <dbReference type="NCBI Taxonomy" id="1526658"/>
    <lineage>
        <taxon>Bacteria</taxon>
        <taxon>Pseudomonadati</taxon>
        <taxon>Pseudomonadota</taxon>
        <taxon>Alphaproteobacteria</taxon>
        <taxon>Hyphomicrobiales</taxon>
        <taxon>Boseaceae</taxon>
        <taxon>Bosea</taxon>
    </lineage>
</organism>
<evidence type="ECO:0000313" key="7">
    <source>
        <dbReference type="EMBL" id="AOO83841.1"/>
    </source>
</evidence>
<evidence type="ECO:0000256" key="1">
    <source>
        <dbReference type="ARBA" id="ARBA00004651"/>
    </source>
</evidence>
<feature type="transmembrane region" description="Helical" evidence="6">
    <location>
        <begin position="58"/>
        <end position="79"/>
    </location>
</feature>
<evidence type="ECO:0000256" key="2">
    <source>
        <dbReference type="ARBA" id="ARBA00022475"/>
    </source>
</evidence>
<feature type="transmembrane region" description="Helical" evidence="6">
    <location>
        <begin position="186"/>
        <end position="207"/>
    </location>
</feature>
<keyword evidence="4 6" id="KW-1133">Transmembrane helix</keyword>
<keyword evidence="8" id="KW-1185">Reference proteome</keyword>
<reference evidence="7 8" key="1">
    <citation type="journal article" date="2015" name="Antonie Van Leeuwenhoek">
        <title>Bosea vaviloviae sp. nov., a new species of slow-growing rhizobia isolated from nodules of the relict species Vavilovia formosa (Stev.) Fed.</title>
        <authorList>
            <person name="Safronova V.I."/>
            <person name="Kuznetsova I.G."/>
            <person name="Sazanova A.L."/>
            <person name="Kimeklis A.K."/>
            <person name="Belimov A.A."/>
            <person name="Andronov E.E."/>
            <person name="Pinaev A.G."/>
            <person name="Chizhevskaya E.P."/>
            <person name="Pukhaev A.R."/>
            <person name="Popov K.P."/>
            <person name="Willems A."/>
            <person name="Tikhonovich I.A."/>
        </authorList>
    </citation>
    <scope>NUCLEOTIDE SEQUENCE [LARGE SCALE GENOMIC DNA]</scope>
    <source>
        <strain evidence="7 8">Vaf18</strain>
    </source>
</reference>
<proteinExistence type="predicted"/>
<dbReference type="RefSeq" id="WP_069693035.1">
    <property type="nucleotide sequence ID" value="NZ_CP017147.1"/>
</dbReference>
<accession>A0A1D7U8Y2</accession>
<protein>
    <submittedName>
        <fullName evidence="7">ABC transporter permease</fullName>
    </submittedName>
</protein>
<dbReference type="AlphaFoldDB" id="A0A1D7U8Y2"/>
<comment type="subcellular location">
    <subcellularLocation>
        <location evidence="1">Cell membrane</location>
        <topology evidence="1">Multi-pass membrane protein</topology>
    </subcellularLocation>
</comment>
<dbReference type="Pfam" id="PF02653">
    <property type="entry name" value="BPD_transp_2"/>
    <property type="match status" value="1"/>
</dbReference>
<dbReference type="CDD" id="cd06581">
    <property type="entry name" value="TM_PBP1_LivM_like"/>
    <property type="match status" value="1"/>
</dbReference>
<evidence type="ECO:0000256" key="4">
    <source>
        <dbReference type="ARBA" id="ARBA00022989"/>
    </source>
</evidence>